<sequence length="267" mass="30657">MNKTKIDWATMSWNPVTGCRHGCPYCYARRTAHRFDAGCADPDPLADGLHVLEEKIKDTPYPYGFEPTMHRYRLNQPERQAEPQTVFVCSMADLFGRWVPTSWIAGVLDACRRAPQHRYLFLTKNPARYLQLDYMGILPHENNFWYGSTVANEDAAAMYTMQGVAINSFWSMEPLLGPVDMSAAEGLPQWVILGAETGNRADKVTPRREWVDQITQFCAENEIPVFYKDNLRAHFPDLPPSASPWDDREDATTEWAAHYMGRFERQV</sequence>
<dbReference type="Pfam" id="PF07505">
    <property type="entry name" value="DUF5131"/>
    <property type="match status" value="1"/>
</dbReference>
<protein>
    <submittedName>
        <fullName evidence="1">DUF5131 family protein</fullName>
    </submittedName>
</protein>
<dbReference type="EMBL" id="JAQLWV010000025">
    <property type="protein sequence ID" value="MDB7934474.1"/>
    <property type="molecule type" value="Genomic_DNA"/>
</dbReference>
<gene>
    <name evidence="1" type="ORF">PNE06_15425</name>
</gene>
<evidence type="ECO:0000313" key="1">
    <source>
        <dbReference type="EMBL" id="MDB7934474.1"/>
    </source>
</evidence>
<dbReference type="InterPro" id="IPR011101">
    <property type="entry name" value="DUF5131"/>
</dbReference>
<dbReference type="Proteomes" id="UP001211173">
    <property type="component" value="Unassembled WGS sequence"/>
</dbReference>
<organism evidence="1 2">
    <name type="scientific">Flavonifractor plautii</name>
    <name type="common">Fusobacterium plautii</name>
    <dbReference type="NCBI Taxonomy" id="292800"/>
    <lineage>
        <taxon>Bacteria</taxon>
        <taxon>Bacillati</taxon>
        <taxon>Bacillota</taxon>
        <taxon>Clostridia</taxon>
        <taxon>Eubacteriales</taxon>
        <taxon>Oscillospiraceae</taxon>
        <taxon>Flavonifractor</taxon>
    </lineage>
</organism>
<evidence type="ECO:0000313" key="2">
    <source>
        <dbReference type="Proteomes" id="UP001211173"/>
    </source>
</evidence>
<accession>A0AAW6CF17</accession>
<proteinExistence type="predicted"/>
<reference evidence="1" key="1">
    <citation type="submission" date="2023-01" db="EMBL/GenBank/DDBJ databases">
        <title>Human gut microbiome strain richness.</title>
        <authorList>
            <person name="Chen-Liaw A."/>
        </authorList>
    </citation>
    <scope>NUCLEOTIDE SEQUENCE</scope>
    <source>
        <strain evidence="1">1001287st1_F4_1001285I_161205</strain>
    </source>
</reference>
<comment type="caution">
    <text evidence="1">The sequence shown here is derived from an EMBL/GenBank/DDBJ whole genome shotgun (WGS) entry which is preliminary data.</text>
</comment>
<dbReference type="RefSeq" id="WP_195384099.1">
    <property type="nucleotide sequence ID" value="NZ_JADMVZ010000013.1"/>
</dbReference>
<name>A0AAW6CF17_FLAPL</name>
<dbReference type="AlphaFoldDB" id="A0AAW6CF17"/>